<feature type="chain" id="PRO_5042244951" evidence="1">
    <location>
        <begin position="20"/>
        <end position="108"/>
    </location>
</feature>
<dbReference type="Proteomes" id="UP001221142">
    <property type="component" value="Unassembled WGS sequence"/>
</dbReference>
<evidence type="ECO:0000313" key="2">
    <source>
        <dbReference type="EMBL" id="KAJ7605771.1"/>
    </source>
</evidence>
<keyword evidence="3" id="KW-1185">Reference proteome</keyword>
<evidence type="ECO:0000256" key="1">
    <source>
        <dbReference type="SAM" id="SignalP"/>
    </source>
</evidence>
<evidence type="ECO:0000313" key="3">
    <source>
        <dbReference type="Proteomes" id="UP001221142"/>
    </source>
</evidence>
<accession>A0AAD7F8R6</accession>
<name>A0AAD7F8R6_9AGAR</name>
<dbReference type="AlphaFoldDB" id="A0AAD7F8R6"/>
<gene>
    <name evidence="2" type="ORF">FB45DRAFT_1041853</name>
</gene>
<proteinExistence type="predicted"/>
<comment type="caution">
    <text evidence="2">The sequence shown here is derived from an EMBL/GenBank/DDBJ whole genome shotgun (WGS) entry which is preliminary data.</text>
</comment>
<organism evidence="2 3">
    <name type="scientific">Roridomyces roridus</name>
    <dbReference type="NCBI Taxonomy" id="1738132"/>
    <lineage>
        <taxon>Eukaryota</taxon>
        <taxon>Fungi</taxon>
        <taxon>Dikarya</taxon>
        <taxon>Basidiomycota</taxon>
        <taxon>Agaricomycotina</taxon>
        <taxon>Agaricomycetes</taxon>
        <taxon>Agaricomycetidae</taxon>
        <taxon>Agaricales</taxon>
        <taxon>Marasmiineae</taxon>
        <taxon>Mycenaceae</taxon>
        <taxon>Roridomyces</taxon>
    </lineage>
</organism>
<dbReference type="EMBL" id="JARKIF010000067">
    <property type="protein sequence ID" value="KAJ7605771.1"/>
    <property type="molecule type" value="Genomic_DNA"/>
</dbReference>
<reference evidence="2" key="1">
    <citation type="submission" date="2023-03" db="EMBL/GenBank/DDBJ databases">
        <title>Massive genome expansion in bonnet fungi (Mycena s.s.) driven by repeated elements and novel gene families across ecological guilds.</title>
        <authorList>
            <consortium name="Lawrence Berkeley National Laboratory"/>
            <person name="Harder C.B."/>
            <person name="Miyauchi S."/>
            <person name="Viragh M."/>
            <person name="Kuo A."/>
            <person name="Thoen E."/>
            <person name="Andreopoulos B."/>
            <person name="Lu D."/>
            <person name="Skrede I."/>
            <person name="Drula E."/>
            <person name="Henrissat B."/>
            <person name="Morin E."/>
            <person name="Kohler A."/>
            <person name="Barry K."/>
            <person name="LaButti K."/>
            <person name="Morin E."/>
            <person name="Salamov A."/>
            <person name="Lipzen A."/>
            <person name="Mereny Z."/>
            <person name="Hegedus B."/>
            <person name="Baldrian P."/>
            <person name="Stursova M."/>
            <person name="Weitz H."/>
            <person name="Taylor A."/>
            <person name="Grigoriev I.V."/>
            <person name="Nagy L.G."/>
            <person name="Martin F."/>
            <person name="Kauserud H."/>
        </authorList>
    </citation>
    <scope>NUCLEOTIDE SEQUENCE</scope>
    <source>
        <strain evidence="2">9284</strain>
    </source>
</reference>
<keyword evidence="1" id="KW-0732">Signal</keyword>
<protein>
    <submittedName>
        <fullName evidence="2">Uncharacterized protein</fullName>
    </submittedName>
</protein>
<feature type="signal peptide" evidence="1">
    <location>
        <begin position="1"/>
        <end position="19"/>
    </location>
</feature>
<sequence length="108" mass="11955">MFLSLVVIFTMAASIFTAAATIDTGSQNDCIPCNFRDSYIPHTSIPFKQPFCSRTEHILVGELCCPSTIGHDREHQAVRLVLQDIVGGGFTELQIQTEANGARREREI</sequence>